<dbReference type="OrthoDB" id="9793489at2"/>
<dbReference type="InterPro" id="IPR029058">
    <property type="entry name" value="AB_hydrolase_fold"/>
</dbReference>
<accession>A0A495E7Y9</accession>
<dbReference type="Proteomes" id="UP000269412">
    <property type="component" value="Unassembled WGS sequence"/>
</dbReference>
<feature type="domain" description="AB hydrolase-1" evidence="2">
    <location>
        <begin position="59"/>
        <end position="161"/>
    </location>
</feature>
<dbReference type="InterPro" id="IPR050266">
    <property type="entry name" value="AB_hydrolase_sf"/>
</dbReference>
<name>A0A495E7Y9_9FLAO</name>
<dbReference type="InterPro" id="IPR000073">
    <property type="entry name" value="AB_hydrolase_1"/>
</dbReference>
<gene>
    <name evidence="3" type="ORF">CLV91_1779</name>
</gene>
<keyword evidence="4" id="KW-1185">Reference proteome</keyword>
<protein>
    <submittedName>
        <fullName evidence="3">Pimeloyl-ACP methyl ester carboxylesterase</fullName>
    </submittedName>
</protein>
<reference evidence="3 4" key="1">
    <citation type="submission" date="2018-10" db="EMBL/GenBank/DDBJ databases">
        <title>Genomic Encyclopedia of Archaeal and Bacterial Type Strains, Phase II (KMG-II): from individual species to whole genera.</title>
        <authorList>
            <person name="Goeker M."/>
        </authorList>
    </citation>
    <scope>NUCLEOTIDE SEQUENCE [LARGE SCALE GENOMIC DNA]</scope>
    <source>
        <strain evidence="3 4">DSM 25230</strain>
    </source>
</reference>
<dbReference type="PRINTS" id="PR00111">
    <property type="entry name" value="ABHYDROLASE"/>
</dbReference>
<evidence type="ECO:0000259" key="2">
    <source>
        <dbReference type="Pfam" id="PF00561"/>
    </source>
</evidence>
<dbReference type="EMBL" id="RBIQ01000008">
    <property type="protein sequence ID" value="RKR13065.1"/>
    <property type="molecule type" value="Genomic_DNA"/>
</dbReference>
<dbReference type="AlphaFoldDB" id="A0A495E7Y9"/>
<evidence type="ECO:0000313" key="4">
    <source>
        <dbReference type="Proteomes" id="UP000269412"/>
    </source>
</evidence>
<feature type="signal peptide" evidence="1">
    <location>
        <begin position="1"/>
        <end position="27"/>
    </location>
</feature>
<dbReference type="PANTHER" id="PTHR43798:SF33">
    <property type="entry name" value="HYDROLASE, PUTATIVE (AFU_ORTHOLOGUE AFUA_2G14860)-RELATED"/>
    <property type="match status" value="1"/>
</dbReference>
<keyword evidence="1" id="KW-0732">Signal</keyword>
<evidence type="ECO:0000313" key="3">
    <source>
        <dbReference type="EMBL" id="RKR13065.1"/>
    </source>
</evidence>
<evidence type="ECO:0000256" key="1">
    <source>
        <dbReference type="SAM" id="SignalP"/>
    </source>
</evidence>
<dbReference type="GO" id="GO:0016020">
    <property type="term" value="C:membrane"/>
    <property type="evidence" value="ECO:0007669"/>
    <property type="project" value="TreeGrafter"/>
</dbReference>
<dbReference type="PANTHER" id="PTHR43798">
    <property type="entry name" value="MONOACYLGLYCEROL LIPASE"/>
    <property type="match status" value="1"/>
</dbReference>
<dbReference type="Pfam" id="PF00561">
    <property type="entry name" value="Abhydrolase_1"/>
    <property type="match status" value="1"/>
</dbReference>
<dbReference type="PROSITE" id="PS51257">
    <property type="entry name" value="PROKAR_LIPOPROTEIN"/>
    <property type="match status" value="1"/>
</dbReference>
<comment type="caution">
    <text evidence="3">The sequence shown here is derived from an EMBL/GenBank/DDBJ whole genome shotgun (WGS) entry which is preliminary data.</text>
</comment>
<organism evidence="3 4">
    <name type="scientific">Maribacter vaceletii</name>
    <dbReference type="NCBI Taxonomy" id="1206816"/>
    <lineage>
        <taxon>Bacteria</taxon>
        <taxon>Pseudomonadati</taxon>
        <taxon>Bacteroidota</taxon>
        <taxon>Flavobacteriia</taxon>
        <taxon>Flavobacteriales</taxon>
        <taxon>Flavobacteriaceae</taxon>
        <taxon>Maribacter</taxon>
    </lineage>
</organism>
<proteinExistence type="predicted"/>
<sequence>MKTIKSTVNTFMLAIVFLLLITSCSNDDDNTPTPQLQENMVDVGDYNLFAESFGEGNHTLVFESGLGDNYESWYKLLGLSESNQVIAYNRAGYEPSDVANNDRNIIQLAEDLHQVIISKSENEKVILVGHSLGGAVIRYYAVQHPEMVEALLFVDPSHEDFEVVTQVAEDAGVAFFMENGSPEAANEYAQIIENFEILENLTTLPDVPTIVLTSIKDRLEVPENAQHWIEVHATLGEGVSDFTHLITEDSGHYIQIEEPQLVIDAINALLD</sequence>
<dbReference type="SUPFAM" id="SSF53474">
    <property type="entry name" value="alpha/beta-Hydrolases"/>
    <property type="match status" value="1"/>
</dbReference>
<dbReference type="Gene3D" id="3.40.50.1820">
    <property type="entry name" value="alpha/beta hydrolase"/>
    <property type="match status" value="1"/>
</dbReference>
<dbReference type="RefSeq" id="WP_121066516.1">
    <property type="nucleotide sequence ID" value="NZ_RBIQ01000008.1"/>
</dbReference>
<feature type="chain" id="PRO_5019829257" evidence="1">
    <location>
        <begin position="28"/>
        <end position="271"/>
    </location>
</feature>